<comment type="caution">
    <text evidence="2">The sequence shown here is derived from an EMBL/GenBank/DDBJ whole genome shotgun (WGS) entry which is preliminary data.</text>
</comment>
<keyword evidence="3" id="KW-1185">Reference proteome</keyword>
<dbReference type="Gene3D" id="3.40.50.850">
    <property type="entry name" value="Isochorismatase-like"/>
    <property type="match status" value="1"/>
</dbReference>
<protein>
    <submittedName>
        <fullName evidence="2">Isochorismatase</fullName>
    </submittedName>
</protein>
<dbReference type="eggNOG" id="COG1335">
    <property type="taxonomic scope" value="Bacteria"/>
</dbReference>
<dbReference type="CDD" id="cd01012">
    <property type="entry name" value="YcaC_related"/>
    <property type="match status" value="1"/>
</dbReference>
<dbReference type="PANTHER" id="PTHR14119:SF3">
    <property type="entry name" value="ISOCHORISMATASE DOMAIN-CONTAINING PROTEIN 2"/>
    <property type="match status" value="1"/>
</dbReference>
<dbReference type="InterPro" id="IPR036380">
    <property type="entry name" value="Isochorismatase-like_sf"/>
</dbReference>
<evidence type="ECO:0000259" key="1">
    <source>
        <dbReference type="Pfam" id="PF00857"/>
    </source>
</evidence>
<evidence type="ECO:0000313" key="2">
    <source>
        <dbReference type="EMBL" id="KGR76829.1"/>
    </source>
</evidence>
<dbReference type="InterPro" id="IPR050993">
    <property type="entry name" value="Isochorismatase_domain"/>
</dbReference>
<feature type="domain" description="Isochorismatase-like" evidence="1">
    <location>
        <begin position="7"/>
        <end position="156"/>
    </location>
</feature>
<accession>A0A0A3HWN7</accession>
<dbReference type="STRING" id="1384057.CD33_05160"/>
<dbReference type="Proteomes" id="UP000030408">
    <property type="component" value="Unassembled WGS sequence"/>
</dbReference>
<evidence type="ECO:0000313" key="3">
    <source>
        <dbReference type="Proteomes" id="UP000030408"/>
    </source>
</evidence>
<proteinExistence type="predicted"/>
<dbReference type="InterPro" id="IPR000868">
    <property type="entry name" value="Isochorismatase-like_dom"/>
</dbReference>
<dbReference type="AlphaFoldDB" id="A0A0A3HWN7"/>
<dbReference type="PANTHER" id="PTHR14119">
    <property type="entry name" value="HYDROLASE"/>
    <property type="match status" value="1"/>
</dbReference>
<dbReference type="Pfam" id="PF00857">
    <property type="entry name" value="Isochorismatase"/>
    <property type="match status" value="1"/>
</dbReference>
<organism evidence="2 3">
    <name type="scientific">Ureibacillus sinduriensis BLB-1 = JCM 15800</name>
    <dbReference type="NCBI Taxonomy" id="1384057"/>
    <lineage>
        <taxon>Bacteria</taxon>
        <taxon>Bacillati</taxon>
        <taxon>Bacillota</taxon>
        <taxon>Bacilli</taxon>
        <taxon>Bacillales</taxon>
        <taxon>Caryophanaceae</taxon>
        <taxon>Ureibacillus</taxon>
    </lineage>
</organism>
<dbReference type="OrthoDB" id="9789777at2"/>
<name>A0A0A3HWN7_9BACL</name>
<dbReference type="SUPFAM" id="SSF52499">
    <property type="entry name" value="Isochorismatase-like hydrolases"/>
    <property type="match status" value="1"/>
</dbReference>
<dbReference type="RefSeq" id="WP_036198736.1">
    <property type="nucleotide sequence ID" value="NZ_AVCY01000013.1"/>
</dbReference>
<reference evidence="2 3" key="1">
    <citation type="submission" date="2014-02" db="EMBL/GenBank/DDBJ databases">
        <title>Draft genome sequence of Lysinibacillus sinduriensis JCM 15800.</title>
        <authorList>
            <person name="Zhang F."/>
            <person name="Wang G."/>
            <person name="Zhang L."/>
        </authorList>
    </citation>
    <scope>NUCLEOTIDE SEQUENCE [LARGE SCALE GENOMIC DNA]</scope>
    <source>
        <strain evidence="2 3">JCM 15800</strain>
    </source>
</reference>
<gene>
    <name evidence="2" type="ORF">CD33_05160</name>
</gene>
<dbReference type="EMBL" id="JPVO01000043">
    <property type="protein sequence ID" value="KGR76829.1"/>
    <property type="molecule type" value="Genomic_DNA"/>
</dbReference>
<sequence length="179" mass="19874">MLTKEDTVLVLIDIQGRLAEIVHDSEFVISNIVKSAEGAQILGLPVLWLEQYPKGLGPTVEKITKSLPNQKPIEKITFSAYDTPEFVEQLEATGRKKVLLAGIETHICVYQTAAHLIHNGYEVEVLADCVSSRTEKSHQIGLQKMMQLGVKVTTVEMALFEMLQIAKGDQFKAISKLVK</sequence>